<protein>
    <submittedName>
        <fullName evidence="1">Uncharacterized protein</fullName>
    </submittedName>
</protein>
<accession>A0ACC0CQG9</accession>
<evidence type="ECO:0000313" key="2">
    <source>
        <dbReference type="Proteomes" id="UP001497680"/>
    </source>
</evidence>
<keyword evidence="2" id="KW-1185">Reference proteome</keyword>
<proteinExistence type="predicted"/>
<dbReference type="EMBL" id="MU394366">
    <property type="protein sequence ID" value="KAI6082639.1"/>
    <property type="molecule type" value="Genomic_DNA"/>
</dbReference>
<sequence>MCIMATHTNPFRSKSKHAVIANLAERVKASRVKNKDKVEFIPIDQLDRLVTKDEVQKVLKAASVRDAESLTQFVLEKPARKLFLILIILSTDTEKVSLLIDLKRSEITDASLPIKFESAKKGR</sequence>
<comment type="caution">
    <text evidence="1">The sequence shown here is derived from an EMBL/GenBank/DDBJ whole genome shotgun (WGS) entry which is preliminary data.</text>
</comment>
<dbReference type="Proteomes" id="UP001497680">
    <property type="component" value="Unassembled WGS sequence"/>
</dbReference>
<name>A0ACC0CQG9_9PEZI</name>
<evidence type="ECO:0000313" key="1">
    <source>
        <dbReference type="EMBL" id="KAI6082639.1"/>
    </source>
</evidence>
<reference evidence="1 2" key="1">
    <citation type="journal article" date="2022" name="New Phytol.">
        <title>Ecological generalism drives hyperdiversity of secondary metabolite gene clusters in xylarialean endophytes.</title>
        <authorList>
            <person name="Franco M.E.E."/>
            <person name="Wisecaver J.H."/>
            <person name="Arnold A.E."/>
            <person name="Ju Y.M."/>
            <person name="Slot J.C."/>
            <person name="Ahrendt S."/>
            <person name="Moore L.P."/>
            <person name="Eastman K.E."/>
            <person name="Scott K."/>
            <person name="Konkel Z."/>
            <person name="Mondo S.J."/>
            <person name="Kuo A."/>
            <person name="Hayes R.D."/>
            <person name="Haridas S."/>
            <person name="Andreopoulos B."/>
            <person name="Riley R."/>
            <person name="LaButti K."/>
            <person name="Pangilinan J."/>
            <person name="Lipzen A."/>
            <person name="Amirebrahimi M."/>
            <person name="Yan J."/>
            <person name="Adam C."/>
            <person name="Keymanesh K."/>
            <person name="Ng V."/>
            <person name="Louie K."/>
            <person name="Northen T."/>
            <person name="Drula E."/>
            <person name="Henrissat B."/>
            <person name="Hsieh H.M."/>
            <person name="Youens-Clark K."/>
            <person name="Lutzoni F."/>
            <person name="Miadlikowska J."/>
            <person name="Eastwood D.C."/>
            <person name="Hamelin R.C."/>
            <person name="Grigoriev I.V."/>
            <person name="U'Ren J.M."/>
        </authorList>
    </citation>
    <scope>NUCLEOTIDE SEQUENCE [LARGE SCALE GENOMIC DNA]</scope>
    <source>
        <strain evidence="1 2">ER1909</strain>
    </source>
</reference>
<gene>
    <name evidence="1" type="ORF">F4821DRAFT_246571</name>
</gene>
<organism evidence="1 2">
    <name type="scientific">Hypoxylon rubiginosum</name>
    <dbReference type="NCBI Taxonomy" id="110542"/>
    <lineage>
        <taxon>Eukaryota</taxon>
        <taxon>Fungi</taxon>
        <taxon>Dikarya</taxon>
        <taxon>Ascomycota</taxon>
        <taxon>Pezizomycotina</taxon>
        <taxon>Sordariomycetes</taxon>
        <taxon>Xylariomycetidae</taxon>
        <taxon>Xylariales</taxon>
        <taxon>Hypoxylaceae</taxon>
        <taxon>Hypoxylon</taxon>
    </lineage>
</organism>